<organism evidence="1 2">
    <name type="scientific">Bauhinia variegata</name>
    <name type="common">Purple orchid tree</name>
    <name type="synonym">Phanera variegata</name>
    <dbReference type="NCBI Taxonomy" id="167791"/>
    <lineage>
        <taxon>Eukaryota</taxon>
        <taxon>Viridiplantae</taxon>
        <taxon>Streptophyta</taxon>
        <taxon>Embryophyta</taxon>
        <taxon>Tracheophyta</taxon>
        <taxon>Spermatophyta</taxon>
        <taxon>Magnoliopsida</taxon>
        <taxon>eudicotyledons</taxon>
        <taxon>Gunneridae</taxon>
        <taxon>Pentapetalae</taxon>
        <taxon>rosids</taxon>
        <taxon>fabids</taxon>
        <taxon>Fabales</taxon>
        <taxon>Fabaceae</taxon>
        <taxon>Cercidoideae</taxon>
        <taxon>Cercideae</taxon>
        <taxon>Bauhiniinae</taxon>
        <taxon>Bauhinia</taxon>
    </lineage>
</organism>
<comment type="caution">
    <text evidence="1">The sequence shown here is derived from an EMBL/GenBank/DDBJ whole genome shotgun (WGS) entry which is preliminary data.</text>
</comment>
<dbReference type="Proteomes" id="UP000828941">
    <property type="component" value="Chromosome 9"/>
</dbReference>
<evidence type="ECO:0000313" key="2">
    <source>
        <dbReference type="Proteomes" id="UP000828941"/>
    </source>
</evidence>
<name>A0ACB9MIX3_BAUVA</name>
<keyword evidence="2" id="KW-1185">Reference proteome</keyword>
<proteinExistence type="predicted"/>
<accession>A0ACB9MIX3</accession>
<reference evidence="1 2" key="1">
    <citation type="journal article" date="2022" name="DNA Res.">
        <title>Chromosomal-level genome assembly of the orchid tree Bauhinia variegata (Leguminosae; Cercidoideae) supports the allotetraploid origin hypothesis of Bauhinia.</title>
        <authorList>
            <person name="Zhong Y."/>
            <person name="Chen Y."/>
            <person name="Zheng D."/>
            <person name="Pang J."/>
            <person name="Liu Y."/>
            <person name="Luo S."/>
            <person name="Meng S."/>
            <person name="Qian L."/>
            <person name="Wei D."/>
            <person name="Dai S."/>
            <person name="Zhou R."/>
        </authorList>
    </citation>
    <scope>NUCLEOTIDE SEQUENCE [LARGE SCALE GENOMIC DNA]</scope>
    <source>
        <strain evidence="1">BV-YZ2020</strain>
    </source>
</reference>
<evidence type="ECO:0000313" key="1">
    <source>
        <dbReference type="EMBL" id="KAI4323434.1"/>
    </source>
</evidence>
<gene>
    <name evidence="1" type="ORF">L6164_023040</name>
</gene>
<sequence>MGKIVEILDLGVKFAGRFYANYPQTGRKYYHPPPVSDDHQHHSHDRSTGGGSGGSTQFLSFAPKAAGGVIGTIDVILYSFD</sequence>
<dbReference type="EMBL" id="CM039434">
    <property type="protein sequence ID" value="KAI4323434.1"/>
    <property type="molecule type" value="Genomic_DNA"/>
</dbReference>
<protein>
    <submittedName>
        <fullName evidence="1">Uncharacterized protein</fullName>
    </submittedName>
</protein>